<name>A0ABR4H8F9_9EURO</name>
<evidence type="ECO:0000313" key="1">
    <source>
        <dbReference type="EMBL" id="KAL2811730.1"/>
    </source>
</evidence>
<keyword evidence="2" id="KW-1185">Reference proteome</keyword>
<accession>A0ABR4H8F9</accession>
<evidence type="ECO:0000313" key="2">
    <source>
        <dbReference type="Proteomes" id="UP001610335"/>
    </source>
</evidence>
<proteinExistence type="predicted"/>
<gene>
    <name evidence="1" type="ORF">BDW59DRAFT_167960</name>
</gene>
<comment type="caution">
    <text evidence="1">The sequence shown here is derived from an EMBL/GenBank/DDBJ whole genome shotgun (WGS) entry which is preliminary data.</text>
</comment>
<sequence>MERWSWDESSMQGLDAYNTWKKVDWRAEERIWTVAALLSDLGVTPLYGHHAFQHEQKLLAQDPEGEESSRAAWTFPKETPLPFFPSFDLNHLHLHLPLGQESTTTQRKIWTPPPPPPETEAAITWLLTPQYRSWPPKYIAVFKNASGVSRQRQPTSYSLVNMKPWRRLGVIIWDIWRVYSLGLYDYDISRTEPIPTPDGGILEALPREQIPRIDSVSRWLALIGEERPRRVFLDHRQ</sequence>
<protein>
    <submittedName>
        <fullName evidence="1">Uncharacterized protein</fullName>
    </submittedName>
</protein>
<reference evidence="1 2" key="1">
    <citation type="submission" date="2024-07" db="EMBL/GenBank/DDBJ databases">
        <title>Section-level genome sequencing and comparative genomics of Aspergillus sections Usti and Cavernicolus.</title>
        <authorList>
            <consortium name="Lawrence Berkeley National Laboratory"/>
            <person name="Nybo J.L."/>
            <person name="Vesth T.C."/>
            <person name="Theobald S."/>
            <person name="Frisvad J.C."/>
            <person name="Larsen T.O."/>
            <person name="Kjaerboelling I."/>
            <person name="Rothschild-Mancinelli K."/>
            <person name="Lyhne E.K."/>
            <person name="Kogle M.E."/>
            <person name="Barry K."/>
            <person name="Clum A."/>
            <person name="Na H."/>
            <person name="Ledsgaard L."/>
            <person name="Lin J."/>
            <person name="Lipzen A."/>
            <person name="Kuo A."/>
            <person name="Riley R."/>
            <person name="Mondo S."/>
            <person name="LaButti K."/>
            <person name="Haridas S."/>
            <person name="Pangalinan J."/>
            <person name="Salamov A.A."/>
            <person name="Simmons B.A."/>
            <person name="Magnuson J.K."/>
            <person name="Chen J."/>
            <person name="Drula E."/>
            <person name="Henrissat B."/>
            <person name="Wiebenga A."/>
            <person name="Lubbers R.J."/>
            <person name="Gomes A.C."/>
            <person name="Makela M.R."/>
            <person name="Stajich J."/>
            <person name="Grigoriev I.V."/>
            <person name="Mortensen U.H."/>
            <person name="De vries R.P."/>
            <person name="Baker S.E."/>
            <person name="Andersen M.R."/>
        </authorList>
    </citation>
    <scope>NUCLEOTIDE SEQUENCE [LARGE SCALE GENOMIC DNA]</scope>
    <source>
        <strain evidence="1 2">CBS 600.67</strain>
    </source>
</reference>
<dbReference type="Proteomes" id="UP001610335">
    <property type="component" value="Unassembled WGS sequence"/>
</dbReference>
<dbReference type="EMBL" id="JBFXLS010000223">
    <property type="protein sequence ID" value="KAL2811730.1"/>
    <property type="molecule type" value="Genomic_DNA"/>
</dbReference>
<organism evidence="1 2">
    <name type="scientific">Aspergillus cavernicola</name>
    <dbReference type="NCBI Taxonomy" id="176166"/>
    <lineage>
        <taxon>Eukaryota</taxon>
        <taxon>Fungi</taxon>
        <taxon>Dikarya</taxon>
        <taxon>Ascomycota</taxon>
        <taxon>Pezizomycotina</taxon>
        <taxon>Eurotiomycetes</taxon>
        <taxon>Eurotiomycetidae</taxon>
        <taxon>Eurotiales</taxon>
        <taxon>Aspergillaceae</taxon>
        <taxon>Aspergillus</taxon>
        <taxon>Aspergillus subgen. Nidulantes</taxon>
    </lineage>
</organism>